<dbReference type="Pfam" id="PF00082">
    <property type="entry name" value="Peptidase_S8"/>
    <property type="match status" value="1"/>
</dbReference>
<dbReference type="OrthoDB" id="9759014at2"/>
<comment type="caution">
    <text evidence="2">The sequence shown here is derived from an EMBL/GenBank/DDBJ whole genome shotgun (WGS) entry which is preliminary data.</text>
</comment>
<dbReference type="AlphaFoldDB" id="A0A1B7LI68"/>
<dbReference type="Gene3D" id="3.40.50.200">
    <property type="entry name" value="Peptidase S8/S53 domain"/>
    <property type="match status" value="1"/>
</dbReference>
<dbReference type="EMBL" id="LYVF01000040">
    <property type="protein sequence ID" value="OAT86102.1"/>
    <property type="molecule type" value="Genomic_DNA"/>
</dbReference>
<dbReference type="SUPFAM" id="SSF52743">
    <property type="entry name" value="Subtilisin-like"/>
    <property type="match status" value="1"/>
</dbReference>
<proteinExistence type="predicted"/>
<dbReference type="InterPro" id="IPR036852">
    <property type="entry name" value="Peptidase_S8/S53_dom_sf"/>
</dbReference>
<keyword evidence="3" id="KW-1185">Reference proteome</keyword>
<feature type="domain" description="Peptidase S8/S53" evidence="1">
    <location>
        <begin position="287"/>
        <end position="623"/>
    </location>
</feature>
<evidence type="ECO:0000313" key="2">
    <source>
        <dbReference type="EMBL" id="OAT86102.1"/>
    </source>
</evidence>
<accession>A0A1B7LI68</accession>
<dbReference type="InterPro" id="IPR034074">
    <property type="entry name" value="Y4bN_pept_dom"/>
</dbReference>
<dbReference type="STRING" id="1838280.A6M21_04080"/>
<dbReference type="GO" id="GO:0006508">
    <property type="term" value="P:proteolysis"/>
    <property type="evidence" value="ECO:0007669"/>
    <property type="project" value="InterPro"/>
</dbReference>
<sequence length="833" mass="92405">MVDDRDGMKRHFILEGVTTTERFRSPRHGGNRSRVPERDRHIHGTALLGQVQALRTEMTAACEAQEQAGLDGGFGLQVEFGSFPDIEMAFESLARERSGIELLNVRHEDQRTLATVFVPDGKLEHFESIIRDYLAEKLDRSGRARDHKRLINAIQQIRAATLRALWTDDPAVFPVSDQESFWWEVWLPIRGDRANTVTTFRRLAEAQNLRMATEELIFPERTVLLVYGSAGQMSRSIMALNSIAELRRAKETAEFFDALLPEEQPAWLDDLLRNTGFAGPDQPVPHVCLLDTGVNNGHPLIAPALADPDLHTVEPAWGTDDTEGHGTAMAGLALVGDLTEVLASTQHVQIGHRLESVKLLPHDSANGDDAIHHGYLTTEAVSRPEITAPERRRVFGMAVTARDNRDRGRPSAWSAAVDRLASDADGDGARPRLLVVSAGNINDPNAWIDYPDSNTTDGIHDPGQAWNALTVGAYTDLTHISEPDAGSYQPVAQAGGLSPFSTTSATWQPHWPLKPDVVFEGGNAAKDAYGAVWMPSLSLLTTNHEPTRRLFTISNATSAATALATRMAAQVMAFYPNLWPETVRALIVHSAEWTDRMKRMFLPLRVPISKSDYELLVRHCGFGVPDLNRALWSISNSLTMVVEEKLYPFGREGGNEPTLRDMNLHRLPWPLAELEALGDTEVEMRVTLSYFIEPNPSERGVRSRYRYESHGLRFDVKRPLESEGGFRSRVNAAARDEEEGSNVGGDDPGWLIGTQKRHKGSLHSDIWLGSAVDLASRGVLAVYPALGWWKTRPRLERYGRAARYALVVSIRAPEVDVDLYAAIANQLVVEVES</sequence>
<evidence type="ECO:0000313" key="3">
    <source>
        <dbReference type="Proteomes" id="UP000078532"/>
    </source>
</evidence>
<dbReference type="InterPro" id="IPR000209">
    <property type="entry name" value="Peptidase_S8/S53_dom"/>
</dbReference>
<evidence type="ECO:0000259" key="1">
    <source>
        <dbReference type="Pfam" id="PF00082"/>
    </source>
</evidence>
<dbReference type="GO" id="GO:0004252">
    <property type="term" value="F:serine-type endopeptidase activity"/>
    <property type="evidence" value="ECO:0007669"/>
    <property type="project" value="InterPro"/>
</dbReference>
<protein>
    <recommendedName>
        <fullName evidence="1">Peptidase S8/S53 domain-containing protein</fullName>
    </recommendedName>
</protein>
<dbReference type="CDD" id="cd04847">
    <property type="entry name" value="Peptidases_S8_Subtilisin_like_2"/>
    <property type="match status" value="1"/>
</dbReference>
<organism evidence="2 3">
    <name type="scientific">Desulfotomaculum copahuensis</name>
    <dbReference type="NCBI Taxonomy" id="1838280"/>
    <lineage>
        <taxon>Bacteria</taxon>
        <taxon>Bacillati</taxon>
        <taxon>Bacillota</taxon>
        <taxon>Clostridia</taxon>
        <taxon>Eubacteriales</taxon>
        <taxon>Desulfotomaculaceae</taxon>
        <taxon>Desulfotomaculum</taxon>
    </lineage>
</organism>
<name>A0A1B7LI68_9FIRM</name>
<gene>
    <name evidence="2" type="ORF">A6M21_04080</name>
</gene>
<dbReference type="RefSeq" id="WP_066666406.1">
    <property type="nucleotide sequence ID" value="NZ_LYVF01000040.1"/>
</dbReference>
<reference evidence="2 3" key="1">
    <citation type="submission" date="2016-04" db="EMBL/GenBank/DDBJ databases">
        <authorList>
            <person name="Evans L.H."/>
            <person name="Alamgir A."/>
            <person name="Owens N."/>
            <person name="Weber N.D."/>
            <person name="Virtaneva K."/>
            <person name="Barbian K."/>
            <person name="Babar A."/>
            <person name="Rosenke K."/>
        </authorList>
    </citation>
    <scope>NUCLEOTIDE SEQUENCE [LARGE SCALE GENOMIC DNA]</scope>
    <source>
        <strain evidence="2 3">LMa1</strain>
    </source>
</reference>
<dbReference type="Proteomes" id="UP000078532">
    <property type="component" value="Unassembled WGS sequence"/>
</dbReference>